<gene>
    <name evidence="2" type="ORF">D3874_06345</name>
</gene>
<accession>A0A418W9M9</accession>
<evidence type="ECO:0000256" key="1">
    <source>
        <dbReference type="ARBA" id="ARBA00009981"/>
    </source>
</evidence>
<evidence type="ECO:0000313" key="2">
    <source>
        <dbReference type="EMBL" id="RJF86689.1"/>
    </source>
</evidence>
<comment type="similarity">
    <text evidence="1">Belongs to the phD/YefM antitoxin family.</text>
</comment>
<dbReference type="EMBL" id="QYUK01000011">
    <property type="protein sequence ID" value="RJF86689.1"/>
    <property type="molecule type" value="Genomic_DNA"/>
</dbReference>
<evidence type="ECO:0000313" key="3">
    <source>
        <dbReference type="Proteomes" id="UP000284605"/>
    </source>
</evidence>
<proteinExistence type="inferred from homology"/>
<dbReference type="Proteomes" id="UP000284605">
    <property type="component" value="Unassembled WGS sequence"/>
</dbReference>
<comment type="caution">
    <text evidence="2">The sequence shown here is derived from an EMBL/GenBank/DDBJ whole genome shotgun (WGS) entry which is preliminary data.</text>
</comment>
<reference evidence="2 3" key="1">
    <citation type="submission" date="2018-09" db="EMBL/GenBank/DDBJ databases">
        <authorList>
            <person name="Zhu H."/>
        </authorList>
    </citation>
    <scope>NUCLEOTIDE SEQUENCE [LARGE SCALE GENOMIC DNA]</scope>
    <source>
        <strain evidence="2 3">K1W22B-8</strain>
    </source>
</reference>
<protein>
    <submittedName>
        <fullName evidence="2">Type II toxin-antitoxin system Phd/YefM family antitoxin</fullName>
    </submittedName>
</protein>
<dbReference type="AlphaFoldDB" id="A0A418W9M9"/>
<dbReference type="OrthoDB" id="165038at2"/>
<dbReference type="SUPFAM" id="SSF143120">
    <property type="entry name" value="YefM-like"/>
    <property type="match status" value="1"/>
</dbReference>
<keyword evidence="3" id="KW-1185">Reference proteome</keyword>
<dbReference type="RefSeq" id="WP_119777334.1">
    <property type="nucleotide sequence ID" value="NZ_QYUK01000011.1"/>
</dbReference>
<sequence>MKTFSTVDLLKDLRTVIFAAAKSPVSITQYRKPRFVLMTVEDYERITNRDPRKAYAIEETPDELRAFMLGEIDKVLGDDDAP</sequence>
<name>A0A418W9M9_9PROT</name>
<dbReference type="InterPro" id="IPR036165">
    <property type="entry name" value="YefM-like_sf"/>
</dbReference>
<organism evidence="2 3">
    <name type="scientific">Oleomonas cavernae</name>
    <dbReference type="NCBI Taxonomy" id="2320859"/>
    <lineage>
        <taxon>Bacteria</taxon>
        <taxon>Pseudomonadati</taxon>
        <taxon>Pseudomonadota</taxon>
        <taxon>Alphaproteobacteria</taxon>
        <taxon>Acetobacterales</taxon>
        <taxon>Acetobacteraceae</taxon>
        <taxon>Oleomonas</taxon>
    </lineage>
</organism>